<evidence type="ECO:0000256" key="3">
    <source>
        <dbReference type="ARBA" id="ARBA00022806"/>
    </source>
</evidence>
<dbReference type="SMART" id="SM00487">
    <property type="entry name" value="DEXDc"/>
    <property type="match status" value="1"/>
</dbReference>
<evidence type="ECO:0000313" key="12">
    <source>
        <dbReference type="EMBL" id="WZN41820.1"/>
    </source>
</evidence>
<dbReference type="InterPro" id="IPR014014">
    <property type="entry name" value="RNA_helicase_DEAD_Q_motif"/>
</dbReference>
<dbReference type="InterPro" id="IPR027417">
    <property type="entry name" value="P-loop_NTPase"/>
</dbReference>
<dbReference type="Pfam" id="PF00271">
    <property type="entry name" value="Helicase_C"/>
    <property type="match status" value="1"/>
</dbReference>
<dbReference type="InterPro" id="IPR000629">
    <property type="entry name" value="RNA-helicase_DEAD-box_CS"/>
</dbReference>
<dbReference type="CDD" id="cd12252">
    <property type="entry name" value="RRM_DbpA"/>
    <property type="match status" value="1"/>
</dbReference>
<evidence type="ECO:0000256" key="2">
    <source>
        <dbReference type="ARBA" id="ARBA00022801"/>
    </source>
</evidence>
<dbReference type="RefSeq" id="WP_341836668.1">
    <property type="nucleotide sequence ID" value="NZ_CP149822.1"/>
</dbReference>
<gene>
    <name evidence="12" type="ORF">WJU16_02060</name>
</gene>
<organism evidence="12 13">
    <name type="scientific">Chitinophaga pollutisoli</name>
    <dbReference type="NCBI Taxonomy" id="3133966"/>
    <lineage>
        <taxon>Bacteria</taxon>
        <taxon>Pseudomonadati</taxon>
        <taxon>Bacteroidota</taxon>
        <taxon>Chitinophagia</taxon>
        <taxon>Chitinophagales</taxon>
        <taxon>Chitinophagaceae</taxon>
        <taxon>Chitinophaga</taxon>
    </lineage>
</organism>
<feature type="domain" description="DEAD-box RNA helicase Q" evidence="11">
    <location>
        <begin position="2"/>
        <end position="30"/>
    </location>
</feature>
<evidence type="ECO:0000256" key="4">
    <source>
        <dbReference type="ARBA" id="ARBA00022840"/>
    </source>
</evidence>
<evidence type="ECO:0000259" key="11">
    <source>
        <dbReference type="PROSITE" id="PS51195"/>
    </source>
</evidence>
<dbReference type="PROSITE" id="PS51194">
    <property type="entry name" value="HELICASE_CTER"/>
    <property type="match status" value="1"/>
</dbReference>
<dbReference type="SUPFAM" id="SSF52540">
    <property type="entry name" value="P-loop containing nucleoside triphosphate hydrolases"/>
    <property type="match status" value="1"/>
</dbReference>
<keyword evidence="13" id="KW-1185">Reference proteome</keyword>
<dbReference type="PROSITE" id="PS51195">
    <property type="entry name" value="Q_MOTIF"/>
    <property type="match status" value="1"/>
</dbReference>
<keyword evidence="1 7" id="KW-0547">Nucleotide-binding</keyword>
<dbReference type="InterPro" id="IPR044742">
    <property type="entry name" value="DEAD/DEAH_RhlB"/>
</dbReference>
<dbReference type="CDD" id="cd00268">
    <property type="entry name" value="DEADc"/>
    <property type="match status" value="1"/>
</dbReference>
<dbReference type="PROSITE" id="PS51192">
    <property type="entry name" value="HELICASE_ATP_BIND_1"/>
    <property type="match status" value="1"/>
</dbReference>
<feature type="short sequence motif" description="Q motif" evidence="6">
    <location>
        <begin position="2"/>
        <end position="30"/>
    </location>
</feature>
<feature type="compositionally biased region" description="Gly residues" evidence="8">
    <location>
        <begin position="578"/>
        <end position="588"/>
    </location>
</feature>
<dbReference type="PROSITE" id="PS00039">
    <property type="entry name" value="DEAD_ATP_HELICASE"/>
    <property type="match status" value="1"/>
</dbReference>
<dbReference type="Pfam" id="PF03880">
    <property type="entry name" value="DbpA"/>
    <property type="match status" value="1"/>
</dbReference>
<dbReference type="InterPro" id="IPR050079">
    <property type="entry name" value="DEAD_box_RNA_helicase"/>
</dbReference>
<dbReference type="SMART" id="SM00490">
    <property type="entry name" value="HELICc"/>
    <property type="match status" value="1"/>
</dbReference>
<comment type="similarity">
    <text evidence="5 7">Belongs to the DEAD box helicase family.</text>
</comment>
<proteinExistence type="inferred from homology"/>
<dbReference type="GO" id="GO:0004386">
    <property type="term" value="F:helicase activity"/>
    <property type="evidence" value="ECO:0007669"/>
    <property type="project" value="UniProtKB-KW"/>
</dbReference>
<dbReference type="InterPro" id="IPR005580">
    <property type="entry name" value="DbpA/CsdA_RNA-bd_dom"/>
</dbReference>
<sequence>MTTFESLGLQENLLKAVTDLGFVSPTPIQEKAIPVLLGGDRDFVGLAQTGTGKTAAFGLPLLHQLDTKVRNVQGLILCPTRELCLQITNDLKNFSKYLGDVNIVAVYGGTSIGMQLRDLKRGAHIVVATPGRLLDIIERGAINFDNVRYAVLDEADEMLNMGFQEDINSILSNTPEEKTTWLFSATMPTEVRRIAQKYMEDPFELTVGGKNTGNANIEHEYYVVRPRDKYAALKRIVDYNPDIFGIIFTRTKIESQEIAESLIKDGYNADALHGDLTQQQRDKVMKRFREKNLQVLVATDVAARGIDVDNVTHVINYELPDDVENYTHRSGRTARAGRSGVSIAIVSGRDIGKIRQIERVIGKKFEKAEVPDGFAVCEKQLFALVHRVHNVTVNEEQIDPYLTRIYEEFADLSKEDIIRRFASLEFNEFLEYYQDAPDLNVKEGPRGSDEHSMTRRNSGKFTRLFINLGSVDNFTRGDMLRFICDNAGIRGNKIGRIDLKGVYSFFEVENDAAPQVQSGFKQVEHNGRSVRIETSQDGDKRKPGGGGGYRSYGDRPKKTWSGSEDGGFRPRREYSKSGSGGGFRPKRG</sequence>
<keyword evidence="2 7" id="KW-0378">Hydrolase</keyword>
<dbReference type="Pfam" id="PF00270">
    <property type="entry name" value="DEAD"/>
    <property type="match status" value="1"/>
</dbReference>
<evidence type="ECO:0000256" key="6">
    <source>
        <dbReference type="PROSITE-ProRule" id="PRU00552"/>
    </source>
</evidence>
<evidence type="ECO:0000256" key="8">
    <source>
        <dbReference type="SAM" id="MobiDB-lite"/>
    </source>
</evidence>
<evidence type="ECO:0000259" key="10">
    <source>
        <dbReference type="PROSITE" id="PS51194"/>
    </source>
</evidence>
<dbReference type="EC" id="3.6.4.-" evidence="12"/>
<dbReference type="EMBL" id="CP149822">
    <property type="protein sequence ID" value="WZN41820.1"/>
    <property type="molecule type" value="Genomic_DNA"/>
</dbReference>
<dbReference type="InterPro" id="IPR001650">
    <property type="entry name" value="Helicase_C-like"/>
</dbReference>
<dbReference type="CDD" id="cd18787">
    <property type="entry name" value="SF2_C_DEAD"/>
    <property type="match status" value="1"/>
</dbReference>
<evidence type="ECO:0000256" key="1">
    <source>
        <dbReference type="ARBA" id="ARBA00022741"/>
    </source>
</evidence>
<dbReference type="Gene3D" id="3.40.50.300">
    <property type="entry name" value="P-loop containing nucleotide triphosphate hydrolases"/>
    <property type="match status" value="2"/>
</dbReference>
<dbReference type="InterPro" id="IPR011545">
    <property type="entry name" value="DEAD/DEAH_box_helicase_dom"/>
</dbReference>
<keyword evidence="3 7" id="KW-0347">Helicase</keyword>
<evidence type="ECO:0000259" key="9">
    <source>
        <dbReference type="PROSITE" id="PS51192"/>
    </source>
</evidence>
<evidence type="ECO:0000313" key="13">
    <source>
        <dbReference type="Proteomes" id="UP001485459"/>
    </source>
</evidence>
<dbReference type="Gene3D" id="3.30.70.330">
    <property type="match status" value="1"/>
</dbReference>
<dbReference type="PANTHER" id="PTHR47959">
    <property type="entry name" value="ATP-DEPENDENT RNA HELICASE RHLE-RELATED"/>
    <property type="match status" value="1"/>
</dbReference>
<keyword evidence="4 7" id="KW-0067">ATP-binding</keyword>
<protein>
    <submittedName>
        <fullName evidence="12">DEAD/DEAH box helicase</fullName>
        <ecNumber evidence="12">3.6.4.-</ecNumber>
    </submittedName>
</protein>
<feature type="domain" description="Helicase C-terminal" evidence="10">
    <location>
        <begin position="216"/>
        <end position="382"/>
    </location>
</feature>
<dbReference type="GO" id="GO:0016787">
    <property type="term" value="F:hydrolase activity"/>
    <property type="evidence" value="ECO:0007669"/>
    <property type="project" value="UniProtKB-KW"/>
</dbReference>
<evidence type="ECO:0000256" key="5">
    <source>
        <dbReference type="ARBA" id="ARBA00038437"/>
    </source>
</evidence>
<feature type="region of interest" description="Disordered" evidence="8">
    <location>
        <begin position="525"/>
        <end position="588"/>
    </location>
</feature>
<dbReference type="InterPro" id="IPR014001">
    <property type="entry name" value="Helicase_ATP-bd"/>
</dbReference>
<feature type="domain" description="Helicase ATP-binding" evidence="9">
    <location>
        <begin position="34"/>
        <end position="205"/>
    </location>
</feature>
<accession>A0ABZ2YPZ7</accession>
<dbReference type="PANTHER" id="PTHR47959:SF13">
    <property type="entry name" value="ATP-DEPENDENT RNA HELICASE RHLE"/>
    <property type="match status" value="1"/>
</dbReference>
<reference evidence="13" key="1">
    <citation type="submission" date="2024-03" db="EMBL/GenBank/DDBJ databases">
        <title>Chitinophaga horti sp. nov., isolated from garden soil.</title>
        <authorList>
            <person name="Lee D.S."/>
            <person name="Han D.M."/>
            <person name="Baek J.H."/>
            <person name="Choi D.G."/>
            <person name="Jeon J.H."/>
            <person name="Jeon C.O."/>
        </authorList>
    </citation>
    <scope>NUCLEOTIDE SEQUENCE [LARGE SCALE GENOMIC DNA]</scope>
    <source>
        <strain evidence="13">GPA1</strain>
    </source>
</reference>
<dbReference type="Proteomes" id="UP001485459">
    <property type="component" value="Chromosome"/>
</dbReference>
<dbReference type="InterPro" id="IPR012677">
    <property type="entry name" value="Nucleotide-bd_a/b_plait_sf"/>
</dbReference>
<name>A0ABZ2YPZ7_9BACT</name>
<evidence type="ECO:0000256" key="7">
    <source>
        <dbReference type="RuleBase" id="RU000492"/>
    </source>
</evidence>
<feature type="compositionally biased region" description="Basic and acidic residues" evidence="8">
    <location>
        <begin position="566"/>
        <end position="575"/>
    </location>
</feature>